<sequence length="50" mass="5438">MEKAELSPDIEKRADCLRLVDAILITEHNPVPFRSTATTPGIFSSIPSVA</sequence>
<keyword evidence="2" id="KW-1185">Reference proteome</keyword>
<comment type="caution">
    <text evidence="1">The sequence shown here is derived from an EMBL/GenBank/DDBJ whole genome shotgun (WGS) entry which is preliminary data.</text>
</comment>
<proteinExistence type="predicted"/>
<dbReference type="Proteomes" id="UP000029448">
    <property type="component" value="Unassembled WGS sequence"/>
</dbReference>
<gene>
    <name evidence="1" type="ORF">AtDm6_2991</name>
</gene>
<protein>
    <submittedName>
        <fullName evidence="1">Uncharacterized protein</fullName>
    </submittedName>
</protein>
<dbReference type="STRING" id="104102.AtDm6_2991"/>
<dbReference type="EMBL" id="JOKM01000102">
    <property type="protein sequence ID" value="KGB21355.1"/>
    <property type="molecule type" value="Genomic_DNA"/>
</dbReference>
<dbReference type="AlphaFoldDB" id="A0A094YH53"/>
<organism evidence="1 2">
    <name type="scientific">Acetobacter tropicalis</name>
    <dbReference type="NCBI Taxonomy" id="104102"/>
    <lineage>
        <taxon>Bacteria</taxon>
        <taxon>Pseudomonadati</taxon>
        <taxon>Pseudomonadota</taxon>
        <taxon>Alphaproteobacteria</taxon>
        <taxon>Acetobacterales</taxon>
        <taxon>Acetobacteraceae</taxon>
        <taxon>Acetobacter</taxon>
    </lineage>
</organism>
<evidence type="ECO:0000313" key="2">
    <source>
        <dbReference type="Proteomes" id="UP000029448"/>
    </source>
</evidence>
<name>A0A094YH53_9PROT</name>
<evidence type="ECO:0000313" key="1">
    <source>
        <dbReference type="EMBL" id="KGB21355.1"/>
    </source>
</evidence>
<reference evidence="1 2" key="1">
    <citation type="submission" date="2014-06" db="EMBL/GenBank/DDBJ databases">
        <title>Functional and comparative genomic analyses of the Drosophila gut microbiota identify candidate symbiosis factors.</title>
        <authorList>
            <person name="Newell P.D."/>
            <person name="Chaston J.M."/>
            <person name="Douglas A.E."/>
        </authorList>
    </citation>
    <scope>NUCLEOTIDE SEQUENCE [LARGE SCALE GENOMIC DNA]</scope>
    <source>
        <strain evidence="1 2">DmCS_006</strain>
    </source>
</reference>
<accession>A0A094YH53</accession>